<protein>
    <submittedName>
        <fullName evidence="2">Six-hairpin glycosidase superfamily protein</fullName>
    </submittedName>
</protein>
<dbReference type="AlphaFoldDB" id="A0A8J8VYI5"/>
<gene>
    <name evidence="2" type="ORF">PECM_008650</name>
</gene>
<proteinExistence type="predicted"/>
<dbReference type="InterPro" id="IPR008928">
    <property type="entry name" value="6-hairpin_glycosidase_sf"/>
</dbReference>
<evidence type="ECO:0000256" key="1">
    <source>
        <dbReference type="SAM" id="SignalP"/>
    </source>
</evidence>
<evidence type="ECO:0000313" key="2">
    <source>
        <dbReference type="EMBL" id="KAF7714281.1"/>
    </source>
</evidence>
<comment type="caution">
    <text evidence="2">The sequence shown here is derived from an EMBL/GenBank/DDBJ whole genome shotgun (WGS) entry which is preliminary data.</text>
</comment>
<accession>A0A8J8VYI5</accession>
<evidence type="ECO:0000313" key="3">
    <source>
        <dbReference type="Proteomes" id="UP000631181"/>
    </source>
</evidence>
<sequence length="767" mass="83644">MKSLLQLSWLGCVVAAASPDDDVRHRLLARSSAPICNGTASTLALSDPPYSNYFYSDCNVAAQAVVTSPLPDSDLTLIGPRLIVAWPAGDSGICAYFAPQNGPNGTLAIEMVNSTVGHPLSPVYSTGSNASAPPSVGLQGVLRFNTSATLTLPILGSIRTIRDFVEGPSLLQPQIQDAIRFMSNEDGSASLQRTWLDNVTSTTLSFAPFANNTVKGKVSVSNRTLNFEAGDYLVSASMDYPQLTALKPTMVLNNASRELKTTNADQVAALSFLSYSEKLLAGAWRFLTYFGRDSMISALLLEPVLSSGNGSAMEAVIGAVLERVNRTDGSVCHEETIGDYATWLNLQNNISSSAMVCDYKMIDSDYYLPVLMQKYFVNNPVGQKRAAPFLSTPAGAIDAHNQNLTWGDLALISAERIMRLTRPFAEKPVKENFVHLKKGQIVGEWRDSEYGIGGGRIPYDVNTALVPAALRSIAILARQGLYPKHKQWSHMADRYAQVWEDKSLDFFKVTIPECEAKDLVASYKNESSFAGPDQAASINDDVVFHALALDGNNNLSKVEVMNTDDCFRHFLLNTTDDAQLTPFLNHSATNIRRTFPAGLMTSAGMIVANPAFGGNPVYAQNWTTGAYHGTVIWSWQLAMMAKGLELQMGRCQLSANFSVTDQQKPHSENSASCPTNKTPVAPIPEFCGDDSVWENVKAAYNELWDVIEKNKSQLSGEVWSWTYRDGDFQVTPLGVIPPPGGGSQTESDIRQLWSLAFLAVTRNENYK</sequence>
<keyword evidence="2" id="KW-0378">Hydrolase</keyword>
<dbReference type="GO" id="GO:0005975">
    <property type="term" value="P:carbohydrate metabolic process"/>
    <property type="evidence" value="ECO:0007669"/>
    <property type="project" value="InterPro"/>
</dbReference>
<dbReference type="Proteomes" id="UP000631181">
    <property type="component" value="Unassembled WGS sequence"/>
</dbReference>
<dbReference type="SUPFAM" id="SSF48208">
    <property type="entry name" value="Six-hairpin glycosidases"/>
    <property type="match status" value="1"/>
</dbReference>
<name>A0A8J8VYI5_9EURO</name>
<dbReference type="GO" id="GO:0016798">
    <property type="term" value="F:hydrolase activity, acting on glycosyl bonds"/>
    <property type="evidence" value="ECO:0007669"/>
    <property type="project" value="UniProtKB-KW"/>
</dbReference>
<dbReference type="EMBL" id="WIWV01000090">
    <property type="protein sequence ID" value="KAF7714281.1"/>
    <property type="molecule type" value="Genomic_DNA"/>
</dbReference>
<dbReference type="OrthoDB" id="2591256at2759"/>
<reference evidence="2" key="1">
    <citation type="journal article" date="2020" name="Front. Microbiol.">
        <title>Gene regulatory networks of Penicillium echinulatum 2HH and Penicillium oxalicum 114-2 inferred by a computational biology approach.</title>
        <authorList>
            <person name="Lenz A.R."/>
            <person name="Galan-Vasquez E."/>
            <person name="Balbinot E."/>
            <person name="De Abreu F.P."/>
            <person name="De Oliveira N.S."/>
            <person name="Da Rosa L.O."/>
            <person name="De Avila E Silva S."/>
            <person name="Camassola M."/>
            <person name="Dillon A.J.P."/>
            <person name="Perez-Rueda E."/>
        </authorList>
    </citation>
    <scope>NUCLEOTIDE SEQUENCE</scope>
    <source>
        <strain evidence="2">S1M29</strain>
    </source>
</reference>
<keyword evidence="1" id="KW-0732">Signal</keyword>
<keyword evidence="2" id="KW-0326">Glycosidase</keyword>
<organism evidence="2 3">
    <name type="scientific">Penicillium ucsense</name>
    <dbReference type="NCBI Taxonomy" id="2839758"/>
    <lineage>
        <taxon>Eukaryota</taxon>
        <taxon>Fungi</taxon>
        <taxon>Dikarya</taxon>
        <taxon>Ascomycota</taxon>
        <taxon>Pezizomycotina</taxon>
        <taxon>Eurotiomycetes</taxon>
        <taxon>Eurotiomycetidae</taxon>
        <taxon>Eurotiales</taxon>
        <taxon>Aspergillaceae</taxon>
        <taxon>Penicillium</taxon>
    </lineage>
</organism>
<keyword evidence="3" id="KW-1185">Reference proteome</keyword>
<feature type="signal peptide" evidence="1">
    <location>
        <begin position="1"/>
        <end position="19"/>
    </location>
</feature>
<feature type="chain" id="PRO_5035175112" evidence="1">
    <location>
        <begin position="20"/>
        <end position="767"/>
    </location>
</feature>